<dbReference type="InterPro" id="IPR005225">
    <property type="entry name" value="Small_GTP-bd"/>
</dbReference>
<dbReference type="InterPro" id="IPR027417">
    <property type="entry name" value="P-loop_NTPase"/>
</dbReference>
<comment type="caution">
    <text evidence="3">The sequence shown here is derived from an EMBL/GenBank/DDBJ whole genome shotgun (WGS) entry which is preliminary data.</text>
</comment>
<name>A0A6A4X8N1_AMPAM</name>
<dbReference type="SMART" id="SM00175">
    <property type="entry name" value="RAB"/>
    <property type="match status" value="1"/>
</dbReference>
<dbReference type="OrthoDB" id="6405817at2759"/>
<dbReference type="EMBL" id="VIIS01000294">
    <property type="protein sequence ID" value="KAF0310673.1"/>
    <property type="molecule type" value="Genomic_DNA"/>
</dbReference>
<dbReference type="AlphaFoldDB" id="A0A6A4X8N1"/>
<gene>
    <name evidence="3" type="primary">RAB39B_1</name>
    <name evidence="3" type="ORF">FJT64_018377</name>
</gene>
<comment type="similarity">
    <text evidence="1">Belongs to the small GTPase superfamily. Rab family.</text>
</comment>
<accession>A0A6A4X8N1</accession>
<dbReference type="NCBIfam" id="TIGR00231">
    <property type="entry name" value="small_GTP"/>
    <property type="match status" value="1"/>
</dbReference>
<dbReference type="SMART" id="SM00173">
    <property type="entry name" value="RAS"/>
    <property type="match status" value="1"/>
</dbReference>
<dbReference type="GO" id="GO:0003924">
    <property type="term" value="F:GTPase activity"/>
    <property type="evidence" value="ECO:0007669"/>
    <property type="project" value="InterPro"/>
</dbReference>
<dbReference type="GO" id="GO:0005525">
    <property type="term" value="F:GTP binding"/>
    <property type="evidence" value="ECO:0007669"/>
    <property type="project" value="InterPro"/>
</dbReference>
<proteinExistence type="inferred from homology"/>
<dbReference type="InterPro" id="IPR001806">
    <property type="entry name" value="Small_GTPase"/>
</dbReference>
<evidence type="ECO:0000256" key="1">
    <source>
        <dbReference type="ARBA" id="ARBA00006270"/>
    </source>
</evidence>
<dbReference type="PANTHER" id="PTHR47979">
    <property type="entry name" value="DRAB11-RELATED"/>
    <property type="match status" value="1"/>
</dbReference>
<dbReference type="Proteomes" id="UP000440578">
    <property type="component" value="Unassembled WGS sequence"/>
</dbReference>
<evidence type="ECO:0000256" key="2">
    <source>
        <dbReference type="SAM" id="SignalP"/>
    </source>
</evidence>
<dbReference type="Pfam" id="PF00071">
    <property type="entry name" value="Ras"/>
    <property type="match status" value="1"/>
</dbReference>
<dbReference type="SMART" id="SM00174">
    <property type="entry name" value="RHO"/>
    <property type="match status" value="1"/>
</dbReference>
<keyword evidence="4" id="KW-1185">Reference proteome</keyword>
<dbReference type="PROSITE" id="PS51421">
    <property type="entry name" value="RAS"/>
    <property type="match status" value="1"/>
</dbReference>
<dbReference type="EMBL" id="VIIS01000294">
    <property type="protein sequence ID" value="KAF0310672.1"/>
    <property type="molecule type" value="Genomic_DNA"/>
</dbReference>
<evidence type="ECO:0000313" key="4">
    <source>
        <dbReference type="Proteomes" id="UP000440578"/>
    </source>
</evidence>
<dbReference type="FunFam" id="3.40.50.300:FF:001329">
    <property type="entry name" value="Small GTP-binding protein, putative"/>
    <property type="match status" value="1"/>
</dbReference>
<dbReference type="PRINTS" id="PR00449">
    <property type="entry name" value="RASTRNSFRMNG"/>
</dbReference>
<sequence>MPTRPALLAAVALWLAIPPAAGARRAEDTPCFVTSGTRHPLSGLANVTSGGGGGDRTSLNGCSCRCVADSRRHRFAVFVIHRSGAGCFCTNSIKKVGFAAPNREACRDTSLSVRFVTDVSNQTLESLGCSSAKPDYSMGDPIVNYQLRVILIGDTTVGKTCMLRYFTDGHSPDDAKIYDPTVGVDFFSRFVTLEDQTRLKLQIWDTAGQERFRSITQSYYRNSVGVVLVFDLCQRTSFEHIPTWMMEARRSIEPRAPTFVLVGSKADQETRREVMTDEAQRFADLYDMPYVECSAVSGHNVSLVFEVLAARVRDRIVAGQYDPDDSWEGVRRGYSAADQAPLREPPAARRRACC</sequence>
<organism evidence="3 4">
    <name type="scientific">Amphibalanus amphitrite</name>
    <name type="common">Striped barnacle</name>
    <name type="synonym">Balanus amphitrite</name>
    <dbReference type="NCBI Taxonomy" id="1232801"/>
    <lineage>
        <taxon>Eukaryota</taxon>
        <taxon>Metazoa</taxon>
        <taxon>Ecdysozoa</taxon>
        <taxon>Arthropoda</taxon>
        <taxon>Crustacea</taxon>
        <taxon>Multicrustacea</taxon>
        <taxon>Cirripedia</taxon>
        <taxon>Thoracica</taxon>
        <taxon>Thoracicalcarea</taxon>
        <taxon>Balanomorpha</taxon>
        <taxon>Balanoidea</taxon>
        <taxon>Balanidae</taxon>
        <taxon>Amphibalaninae</taxon>
        <taxon>Amphibalanus</taxon>
    </lineage>
</organism>
<feature type="chain" id="PRO_5036168161" evidence="2">
    <location>
        <begin position="23"/>
        <end position="354"/>
    </location>
</feature>
<dbReference type="Gene3D" id="3.40.50.300">
    <property type="entry name" value="P-loop containing nucleotide triphosphate hydrolases"/>
    <property type="match status" value="1"/>
</dbReference>
<dbReference type="PROSITE" id="PS51420">
    <property type="entry name" value="RHO"/>
    <property type="match status" value="1"/>
</dbReference>
<protein>
    <submittedName>
        <fullName evidence="3">Ras-related protein Rab-39B</fullName>
    </submittedName>
</protein>
<dbReference type="SUPFAM" id="SSF52540">
    <property type="entry name" value="P-loop containing nucleoside triphosphate hydrolases"/>
    <property type="match status" value="1"/>
</dbReference>
<evidence type="ECO:0000313" key="3">
    <source>
        <dbReference type="EMBL" id="KAF0310672.1"/>
    </source>
</evidence>
<dbReference type="SMART" id="SM00176">
    <property type="entry name" value="RAN"/>
    <property type="match status" value="1"/>
</dbReference>
<dbReference type="PROSITE" id="PS51419">
    <property type="entry name" value="RAB"/>
    <property type="match status" value="1"/>
</dbReference>
<keyword evidence="2" id="KW-0732">Signal</keyword>
<feature type="signal peptide" evidence="2">
    <location>
        <begin position="1"/>
        <end position="22"/>
    </location>
</feature>
<reference evidence="3 4" key="1">
    <citation type="submission" date="2019-07" db="EMBL/GenBank/DDBJ databases">
        <title>Draft genome assembly of a fouling barnacle, Amphibalanus amphitrite (Darwin, 1854): The first reference genome for Thecostraca.</title>
        <authorList>
            <person name="Kim W."/>
        </authorList>
    </citation>
    <scope>NUCLEOTIDE SEQUENCE [LARGE SCALE GENOMIC DNA]</scope>
    <source>
        <strain evidence="3">SNU_AA5</strain>
        <tissue evidence="3">Soma without cirri and trophi</tissue>
    </source>
</reference>
<dbReference type="InterPro" id="IPR050209">
    <property type="entry name" value="Rab_GTPases_membrane_traffic"/>
</dbReference>